<dbReference type="AlphaFoldDB" id="A0A2P2J2U8"/>
<name>A0A2P2J2U8_RHIMU</name>
<reference evidence="1" key="1">
    <citation type="submission" date="2018-02" db="EMBL/GenBank/DDBJ databases">
        <title>Rhizophora mucronata_Transcriptome.</title>
        <authorList>
            <person name="Meera S.P."/>
            <person name="Sreeshan A."/>
            <person name="Augustine A."/>
        </authorList>
    </citation>
    <scope>NUCLEOTIDE SEQUENCE</scope>
    <source>
        <tissue evidence="1">Leaf</tissue>
    </source>
</reference>
<sequence>MSLTSIEIHSNLHQEEYIGKADSDTEPVEIMQEKKATVDVDTLNS</sequence>
<protein>
    <submittedName>
        <fullName evidence="1">Uncharacterized protein</fullName>
    </submittedName>
</protein>
<evidence type="ECO:0000313" key="1">
    <source>
        <dbReference type="EMBL" id="MBW87836.1"/>
    </source>
</evidence>
<proteinExistence type="predicted"/>
<organism evidence="1">
    <name type="scientific">Rhizophora mucronata</name>
    <name type="common">Asiatic mangrove</name>
    <dbReference type="NCBI Taxonomy" id="61149"/>
    <lineage>
        <taxon>Eukaryota</taxon>
        <taxon>Viridiplantae</taxon>
        <taxon>Streptophyta</taxon>
        <taxon>Embryophyta</taxon>
        <taxon>Tracheophyta</taxon>
        <taxon>Spermatophyta</taxon>
        <taxon>Magnoliopsida</taxon>
        <taxon>eudicotyledons</taxon>
        <taxon>Gunneridae</taxon>
        <taxon>Pentapetalae</taxon>
        <taxon>rosids</taxon>
        <taxon>fabids</taxon>
        <taxon>Malpighiales</taxon>
        <taxon>Rhizophoraceae</taxon>
        <taxon>Rhizophora</taxon>
    </lineage>
</organism>
<accession>A0A2P2J2U8</accession>
<dbReference type="EMBL" id="GGEC01007353">
    <property type="protein sequence ID" value="MBW87836.1"/>
    <property type="molecule type" value="Transcribed_RNA"/>
</dbReference>